<evidence type="ECO:0000256" key="2">
    <source>
        <dbReference type="SAM" id="MobiDB-lite"/>
    </source>
</evidence>
<sequence length="292" mass="32400">MPSLESLPTEVIQLVFRFIKPSLVFRFRRLSHRYNLILQHRDFARLLVSEHFDSLISVHVDQYWLHWPSNLQIVYAQVLARAKTSIGYADEDTIDVPVAIPDAIGFFTQLTTVNLLRNNLMGSLPSTIGALSQLTNLNLSRNCLSGTLPPELGNLIALTDLGLSYNSFSGPIPPEIGSLVNLDCLLLDNNDLSGAIPAEFGNLVLLTYCDLSNNKLCGPLPSTIKQLSNLEDFLLGENEFDGVQDIPSKQIRKGTRLYNFLEEAMVRVDNSDSEDSDSAGSWQGSDRSSDEN</sequence>
<dbReference type="STRING" id="329046.A0A1Y2CCG9"/>
<dbReference type="InterPro" id="IPR053213">
    <property type="entry name" value="RLP29"/>
</dbReference>
<dbReference type="SUPFAM" id="SSF81383">
    <property type="entry name" value="F-box domain"/>
    <property type="match status" value="1"/>
</dbReference>
<dbReference type="PANTHER" id="PTHR48009">
    <property type="entry name" value="LEUCINE-RICH REPEAT (LRR) FAMILY PROTEIN"/>
    <property type="match status" value="1"/>
</dbReference>
<accession>A0A1Y2CCG9</accession>
<organism evidence="4 5">
    <name type="scientific">Rhizoclosmatium globosum</name>
    <dbReference type="NCBI Taxonomy" id="329046"/>
    <lineage>
        <taxon>Eukaryota</taxon>
        <taxon>Fungi</taxon>
        <taxon>Fungi incertae sedis</taxon>
        <taxon>Chytridiomycota</taxon>
        <taxon>Chytridiomycota incertae sedis</taxon>
        <taxon>Chytridiomycetes</taxon>
        <taxon>Chytridiales</taxon>
        <taxon>Chytriomycetaceae</taxon>
        <taxon>Rhizoclosmatium</taxon>
    </lineage>
</organism>
<feature type="domain" description="F-box" evidence="3">
    <location>
        <begin position="1"/>
        <end position="46"/>
    </location>
</feature>
<dbReference type="SUPFAM" id="SSF52058">
    <property type="entry name" value="L domain-like"/>
    <property type="match status" value="1"/>
</dbReference>
<evidence type="ECO:0000259" key="3">
    <source>
        <dbReference type="PROSITE" id="PS50181"/>
    </source>
</evidence>
<evidence type="ECO:0000313" key="5">
    <source>
        <dbReference type="Proteomes" id="UP000193642"/>
    </source>
</evidence>
<gene>
    <name evidence="4" type="ORF">BCR33DRAFT_717134</name>
</gene>
<feature type="region of interest" description="Disordered" evidence="2">
    <location>
        <begin position="269"/>
        <end position="292"/>
    </location>
</feature>
<dbReference type="EMBL" id="MCGO01000023">
    <property type="protein sequence ID" value="ORY44015.1"/>
    <property type="molecule type" value="Genomic_DNA"/>
</dbReference>
<dbReference type="Pfam" id="PF00560">
    <property type="entry name" value="LRR_1"/>
    <property type="match status" value="4"/>
</dbReference>
<keyword evidence="1" id="KW-0677">Repeat</keyword>
<dbReference type="InterPro" id="IPR036047">
    <property type="entry name" value="F-box-like_dom_sf"/>
</dbReference>
<dbReference type="Proteomes" id="UP000193642">
    <property type="component" value="Unassembled WGS sequence"/>
</dbReference>
<comment type="caution">
    <text evidence="4">The sequence shown here is derived from an EMBL/GenBank/DDBJ whole genome shotgun (WGS) entry which is preliminary data.</text>
</comment>
<dbReference type="AlphaFoldDB" id="A0A1Y2CCG9"/>
<dbReference type="InterPro" id="IPR001810">
    <property type="entry name" value="F-box_dom"/>
</dbReference>
<reference evidence="4 5" key="1">
    <citation type="submission" date="2016-07" db="EMBL/GenBank/DDBJ databases">
        <title>Pervasive Adenine N6-methylation of Active Genes in Fungi.</title>
        <authorList>
            <consortium name="DOE Joint Genome Institute"/>
            <person name="Mondo S.J."/>
            <person name="Dannebaum R.O."/>
            <person name="Kuo R.C."/>
            <person name="Labutti K."/>
            <person name="Haridas S."/>
            <person name="Kuo A."/>
            <person name="Salamov A."/>
            <person name="Ahrendt S.R."/>
            <person name="Lipzen A."/>
            <person name="Sullivan W."/>
            <person name="Andreopoulos W.B."/>
            <person name="Clum A."/>
            <person name="Lindquist E."/>
            <person name="Daum C."/>
            <person name="Ramamoorthy G.K."/>
            <person name="Gryganskyi A."/>
            <person name="Culley D."/>
            <person name="Magnuson J.K."/>
            <person name="James T.Y."/>
            <person name="O'Malley M.A."/>
            <person name="Stajich J.E."/>
            <person name="Spatafora J.W."/>
            <person name="Visel A."/>
            <person name="Grigoriev I.V."/>
        </authorList>
    </citation>
    <scope>NUCLEOTIDE SEQUENCE [LARGE SCALE GENOMIC DNA]</scope>
    <source>
        <strain evidence="4 5">JEL800</strain>
    </source>
</reference>
<dbReference type="PROSITE" id="PS50181">
    <property type="entry name" value="FBOX"/>
    <property type="match status" value="1"/>
</dbReference>
<name>A0A1Y2CCG9_9FUNG</name>
<evidence type="ECO:0000256" key="1">
    <source>
        <dbReference type="ARBA" id="ARBA00022737"/>
    </source>
</evidence>
<protein>
    <submittedName>
        <fullName evidence="4">L domain-like protein</fullName>
    </submittedName>
</protein>
<proteinExistence type="predicted"/>
<dbReference type="FunFam" id="3.80.10.10:FF:000383">
    <property type="entry name" value="Leucine-rich repeat receptor protein kinase EMS1"/>
    <property type="match status" value="1"/>
</dbReference>
<dbReference type="Gene3D" id="3.80.10.10">
    <property type="entry name" value="Ribonuclease Inhibitor"/>
    <property type="match status" value="1"/>
</dbReference>
<dbReference type="PANTHER" id="PTHR48009:SF4">
    <property type="entry name" value="LEUCINE-RICH REPEAT (LRR) FAMILY PROTEIN"/>
    <property type="match status" value="1"/>
</dbReference>
<dbReference type="InterPro" id="IPR001611">
    <property type="entry name" value="Leu-rich_rpt"/>
</dbReference>
<dbReference type="OrthoDB" id="676979at2759"/>
<dbReference type="InterPro" id="IPR032675">
    <property type="entry name" value="LRR_dom_sf"/>
</dbReference>
<evidence type="ECO:0000313" key="4">
    <source>
        <dbReference type="EMBL" id="ORY44015.1"/>
    </source>
</evidence>
<keyword evidence="5" id="KW-1185">Reference proteome</keyword>